<dbReference type="CDD" id="cd24049">
    <property type="entry name" value="ASKHA_NBD_PilM"/>
    <property type="match status" value="1"/>
</dbReference>
<dbReference type="InterPro" id="IPR043129">
    <property type="entry name" value="ATPase_NBD"/>
</dbReference>
<protein>
    <submittedName>
        <fullName evidence="1">Type IV pilus assembly protein PilM</fullName>
    </submittedName>
</protein>
<dbReference type="PIRSF" id="PIRSF019169">
    <property type="entry name" value="PilM"/>
    <property type="match status" value="1"/>
</dbReference>
<dbReference type="AlphaFoldDB" id="A0A0G0Q2Q5"/>
<gene>
    <name evidence="1" type="ORF">UT67_C0016G0020</name>
</gene>
<sequence>MFWNKPKSYLGIDIGSGGFKLVELRLEKKRPVLSTYGLTSGKQDIHKLQIKEDKNIVNLVSGAASPHQNKPDASDQMSDAQIEKYSNTLKAVLKTSRVISKTAVVSLPVSSVFHSVVTLPMVKKEELDHIIKAEVKKLLPMPLEEMALDYQVLKGLPDAKSQRILVNAVPLKLIEFYSKVFQRTGLTLEALEPESTALARALVGRDQAVSMIIDIGSERTNFFIIDQGMPITHQSIESGGDKIDKILQNILGVEPSLVEQAKYDLFDYLSANSNNILSEQKWLDILMPVVEPIVKEIEVSLELYLRQTGNEGKRPEKIVLTGGMALMPFLAKYIQEKFKIKCYVGDSWARIVYQEGLKPVLRQIGPRMSVAIGLAMRSVV</sequence>
<dbReference type="STRING" id="1619037.UT67_C0016G0020"/>
<dbReference type="PANTHER" id="PTHR32432:SF3">
    <property type="entry name" value="ETHANOLAMINE UTILIZATION PROTEIN EUTJ"/>
    <property type="match status" value="1"/>
</dbReference>
<name>A0A0G0Q2Q5_9BACT</name>
<evidence type="ECO:0000313" key="2">
    <source>
        <dbReference type="Proteomes" id="UP000034855"/>
    </source>
</evidence>
<proteinExistence type="predicted"/>
<dbReference type="Proteomes" id="UP000034855">
    <property type="component" value="Unassembled WGS sequence"/>
</dbReference>
<reference evidence="1 2" key="1">
    <citation type="journal article" date="2015" name="Nature">
        <title>rRNA introns, odd ribosomes, and small enigmatic genomes across a large radiation of phyla.</title>
        <authorList>
            <person name="Brown C.T."/>
            <person name="Hug L.A."/>
            <person name="Thomas B.C."/>
            <person name="Sharon I."/>
            <person name="Castelle C.J."/>
            <person name="Singh A."/>
            <person name="Wilkins M.J."/>
            <person name="Williams K.H."/>
            <person name="Banfield J.F."/>
        </authorList>
    </citation>
    <scope>NUCLEOTIDE SEQUENCE [LARGE SCALE GENOMIC DNA]</scope>
</reference>
<accession>A0A0G0Q2Q5</accession>
<dbReference type="Pfam" id="PF11104">
    <property type="entry name" value="PilM_2"/>
    <property type="match status" value="1"/>
</dbReference>
<dbReference type="PANTHER" id="PTHR32432">
    <property type="entry name" value="CELL DIVISION PROTEIN FTSA-RELATED"/>
    <property type="match status" value="1"/>
</dbReference>
<comment type="caution">
    <text evidence="1">The sequence shown here is derived from an EMBL/GenBank/DDBJ whole genome shotgun (WGS) entry which is preliminary data.</text>
</comment>
<dbReference type="InterPro" id="IPR050696">
    <property type="entry name" value="FtsA/MreB"/>
</dbReference>
<dbReference type="SUPFAM" id="SSF53067">
    <property type="entry name" value="Actin-like ATPase domain"/>
    <property type="match status" value="2"/>
</dbReference>
<dbReference type="EMBL" id="LBXR01000016">
    <property type="protein sequence ID" value="KKR34413.1"/>
    <property type="molecule type" value="Genomic_DNA"/>
</dbReference>
<evidence type="ECO:0000313" key="1">
    <source>
        <dbReference type="EMBL" id="KKR34413.1"/>
    </source>
</evidence>
<dbReference type="Gene3D" id="3.30.420.40">
    <property type="match status" value="2"/>
</dbReference>
<dbReference type="InterPro" id="IPR005883">
    <property type="entry name" value="PilM"/>
</dbReference>
<organism evidence="1 2">
    <name type="scientific">Candidatus Magasanikbacteria bacterium GW2011_GWA2_40_10</name>
    <dbReference type="NCBI Taxonomy" id="1619037"/>
    <lineage>
        <taxon>Bacteria</taxon>
        <taxon>Candidatus Magasanikiibacteriota</taxon>
    </lineage>
</organism>
<dbReference type="Gene3D" id="3.30.1490.300">
    <property type="match status" value="1"/>
</dbReference>